<keyword evidence="8" id="KW-1003">Cell membrane</keyword>
<evidence type="ECO:0000256" key="5">
    <source>
        <dbReference type="ARBA" id="ARBA00023136"/>
    </source>
</evidence>
<dbReference type="GO" id="GO:0045259">
    <property type="term" value="C:proton-transporting ATP synthase complex"/>
    <property type="evidence" value="ECO:0007669"/>
    <property type="project" value="UniProtKB-KW"/>
</dbReference>
<gene>
    <name evidence="8" type="primary">atpH</name>
    <name evidence="9" type="ORF">A7979_07790</name>
</gene>
<evidence type="ECO:0000256" key="6">
    <source>
        <dbReference type="ARBA" id="ARBA00023196"/>
    </source>
</evidence>
<dbReference type="NCBIfam" id="TIGR01145">
    <property type="entry name" value="ATP_synt_delta"/>
    <property type="match status" value="1"/>
</dbReference>
<comment type="caution">
    <text evidence="9">The sequence shown here is derived from an EMBL/GenBank/DDBJ whole genome shotgun (WGS) entry which is preliminary data.</text>
</comment>
<evidence type="ECO:0000256" key="7">
    <source>
        <dbReference type="ARBA" id="ARBA00023310"/>
    </source>
</evidence>
<comment type="function">
    <text evidence="8">This protein is part of the stalk that links CF(0) to CF(1). It either transmits conformational changes from CF(0) to CF(1) or is implicated in proton conduction.</text>
</comment>
<dbReference type="GO" id="GO:0046933">
    <property type="term" value="F:proton-transporting ATP synthase activity, rotational mechanism"/>
    <property type="evidence" value="ECO:0007669"/>
    <property type="project" value="UniProtKB-UniRule"/>
</dbReference>
<proteinExistence type="inferred from homology"/>
<accession>A0A1Y1RLJ5</accession>
<dbReference type="PANTHER" id="PTHR11910">
    <property type="entry name" value="ATP SYNTHASE DELTA CHAIN"/>
    <property type="match status" value="1"/>
</dbReference>
<dbReference type="OrthoDB" id="5242917at2"/>
<keyword evidence="5 8" id="KW-0472">Membrane</keyword>
<keyword evidence="4 8" id="KW-0406">Ion transport</keyword>
<comment type="similarity">
    <text evidence="8">Belongs to the ATPase delta chain family.</text>
</comment>
<protein>
    <recommendedName>
        <fullName evidence="8">ATP synthase subunit delta</fullName>
    </recommendedName>
    <alternativeName>
        <fullName evidence="8">ATP synthase F(1) sector subunit delta</fullName>
    </alternativeName>
    <alternativeName>
        <fullName evidence="8">F-type ATPase subunit delta</fullName>
        <shortName evidence="8">F-ATPase subunit delta</shortName>
    </alternativeName>
</protein>
<dbReference type="InterPro" id="IPR000711">
    <property type="entry name" value="ATPase_OSCP/dsu"/>
</dbReference>
<keyword evidence="10" id="KW-1185">Reference proteome</keyword>
<dbReference type="AlphaFoldDB" id="A0A1Y1RLJ5"/>
<dbReference type="PROSITE" id="PS00389">
    <property type="entry name" value="ATPASE_DELTA"/>
    <property type="match status" value="1"/>
</dbReference>
<dbReference type="EMBL" id="LXWF01000044">
    <property type="protein sequence ID" value="ORC15237.1"/>
    <property type="molecule type" value="Genomic_DNA"/>
</dbReference>
<name>A0A1Y1RLJ5_9MICC</name>
<evidence type="ECO:0000313" key="9">
    <source>
        <dbReference type="EMBL" id="ORC15237.1"/>
    </source>
</evidence>
<reference evidence="9 10" key="1">
    <citation type="submission" date="2016-05" db="EMBL/GenBank/DDBJ databases">
        <title>Draft genome sequence of a porcine commensal Rothia nasimurium.</title>
        <authorList>
            <person name="Gaiser R.A."/>
            <person name="Van Baarlen P."/>
            <person name="Wells J.M."/>
        </authorList>
    </citation>
    <scope>NUCLEOTIDE SEQUENCE [LARGE SCALE GENOMIC DNA]</scope>
    <source>
        <strain evidence="9 10">PT-32</strain>
    </source>
</reference>
<keyword evidence="2 8" id="KW-0813">Transport</keyword>
<keyword evidence="7 8" id="KW-0066">ATP synthesis</keyword>
<dbReference type="InterPro" id="IPR020781">
    <property type="entry name" value="ATPase_OSCP/d_CS"/>
</dbReference>
<evidence type="ECO:0000256" key="3">
    <source>
        <dbReference type="ARBA" id="ARBA00022781"/>
    </source>
</evidence>
<dbReference type="HAMAP" id="MF_01416">
    <property type="entry name" value="ATP_synth_delta_bact"/>
    <property type="match status" value="1"/>
</dbReference>
<dbReference type="Proteomes" id="UP000192359">
    <property type="component" value="Unassembled WGS sequence"/>
</dbReference>
<comment type="subcellular location">
    <subcellularLocation>
        <location evidence="8">Cell membrane</location>
        <topology evidence="8">Peripheral membrane protein</topology>
    </subcellularLocation>
    <subcellularLocation>
        <location evidence="1">Membrane</location>
    </subcellularLocation>
</comment>
<evidence type="ECO:0000256" key="8">
    <source>
        <dbReference type="HAMAP-Rule" id="MF_01416"/>
    </source>
</evidence>
<evidence type="ECO:0000256" key="4">
    <source>
        <dbReference type="ARBA" id="ARBA00023065"/>
    </source>
</evidence>
<sequence>MSAVSTESLNQVEQVLVAQATDNPTHLADELFAVVDLIDSNGGFRRGLTDPSREAAQRAGIARSVLGGKISEAALTVVSTAAEARWSSERDLADALETTAVTSVALSAEQRGGVEALEQTVNELLTFINTVDASAEAQAALADSRASKEALKKLAVSLGGNAASAEGRLLLERVGSAPRGTTAARLANKFVEIIVKRQNRWIARVTSATALTAEQTAKLQGSLNKTYGKELKLDITVDPALLGGLRVQVGDEVIDGSLSTKLSELGRAFA</sequence>
<evidence type="ECO:0000256" key="2">
    <source>
        <dbReference type="ARBA" id="ARBA00022448"/>
    </source>
</evidence>
<dbReference type="PRINTS" id="PR00125">
    <property type="entry name" value="ATPASEDELTA"/>
</dbReference>
<dbReference type="GO" id="GO:0005886">
    <property type="term" value="C:plasma membrane"/>
    <property type="evidence" value="ECO:0007669"/>
    <property type="project" value="UniProtKB-SubCell"/>
</dbReference>
<keyword evidence="6 8" id="KW-0139">CF(1)</keyword>
<organism evidence="9 10">
    <name type="scientific">Rothia nasimurium</name>
    <dbReference type="NCBI Taxonomy" id="85336"/>
    <lineage>
        <taxon>Bacteria</taxon>
        <taxon>Bacillati</taxon>
        <taxon>Actinomycetota</taxon>
        <taxon>Actinomycetes</taxon>
        <taxon>Micrococcales</taxon>
        <taxon>Micrococcaceae</taxon>
        <taxon>Rothia</taxon>
    </lineage>
</organism>
<evidence type="ECO:0000313" key="10">
    <source>
        <dbReference type="Proteomes" id="UP000192359"/>
    </source>
</evidence>
<comment type="function">
    <text evidence="8">F(1)F(0) ATP synthase produces ATP from ADP in the presence of a proton or sodium gradient. F-type ATPases consist of two structural domains, F(1) containing the extramembraneous catalytic core and F(0) containing the membrane proton channel, linked together by a central stalk and a peripheral stalk. During catalysis, ATP synthesis in the catalytic domain of F(1) is coupled via a rotary mechanism of the central stalk subunits to proton translocation.</text>
</comment>
<dbReference type="NCBIfam" id="NF009967">
    <property type="entry name" value="PRK13430.1"/>
    <property type="match status" value="1"/>
</dbReference>
<keyword evidence="3 8" id="KW-0375">Hydrogen ion transport</keyword>
<dbReference type="RefSeq" id="WP_083093680.1">
    <property type="nucleotide sequence ID" value="NZ_LXWF01000044.1"/>
</dbReference>
<dbReference type="Pfam" id="PF00213">
    <property type="entry name" value="OSCP"/>
    <property type="match status" value="1"/>
</dbReference>
<evidence type="ECO:0000256" key="1">
    <source>
        <dbReference type="ARBA" id="ARBA00004370"/>
    </source>
</evidence>